<comment type="caution">
    <text evidence="3">The sequence shown here is derived from an EMBL/GenBank/DDBJ whole genome shotgun (WGS) entry which is preliminary data.</text>
</comment>
<dbReference type="RefSeq" id="WP_111351485.1">
    <property type="nucleotide sequence ID" value="NZ_QHHQ01000008.1"/>
</dbReference>
<dbReference type="PANTHER" id="PTHR33376">
    <property type="match status" value="1"/>
</dbReference>
<accession>A0A8B2NHY4</accession>
<dbReference type="OrthoDB" id="7822595at2"/>
<organism evidence="3 4">
    <name type="scientific">Acuticoccus sediminis</name>
    <dbReference type="NCBI Taxonomy" id="2184697"/>
    <lineage>
        <taxon>Bacteria</taxon>
        <taxon>Pseudomonadati</taxon>
        <taxon>Pseudomonadota</taxon>
        <taxon>Alphaproteobacteria</taxon>
        <taxon>Hyphomicrobiales</taxon>
        <taxon>Amorphaceae</taxon>
        <taxon>Acuticoccus</taxon>
    </lineage>
</organism>
<dbReference type="CDD" id="cd13665">
    <property type="entry name" value="PBP2_TRAP_Dctp3_4"/>
    <property type="match status" value="1"/>
</dbReference>
<dbReference type="Gene3D" id="3.40.190.170">
    <property type="entry name" value="Bacterial extracellular solute-binding protein, family 7"/>
    <property type="match status" value="1"/>
</dbReference>
<feature type="signal peptide" evidence="2">
    <location>
        <begin position="1"/>
        <end position="21"/>
    </location>
</feature>
<name>A0A8B2NHY4_9HYPH</name>
<keyword evidence="1 2" id="KW-0732">Signal</keyword>
<dbReference type="EMBL" id="QHHQ01000008">
    <property type="protein sequence ID" value="RAH97664.1"/>
    <property type="molecule type" value="Genomic_DNA"/>
</dbReference>
<proteinExistence type="predicted"/>
<sequence length="337" mass="34934">MRSLALAVPLLAALFTGEASAQTTLRMANWLPPSHPLMKDVMVPYAAAIEKATDGRVTVQILDAPLGPPPAHYDFAVNGVADITYGVHGYNPGRFKTVSIAEMPFLGDSAEDISVAYWRIYEKMLAAAGEAKDVHVLAVFTHGPGEIFTEGVDLSAEMPLQGTKIRVGGGIAGDVAAALGAAPVLAPSSKSYELLSGGVADGILFPFESVTFFKLDSLLDAGLTVPGGLYNTSFFVVMNKARWESLSDEDKAAIDQVSGEALARMAGSAWDAADAAGRDAMKGHITLSAAADAQVAAFTKALQPVIDAKLAEASSTGIDAKAALEALKAEIAAVAAE</sequence>
<dbReference type="Proteomes" id="UP000249590">
    <property type="component" value="Unassembled WGS sequence"/>
</dbReference>
<dbReference type="PANTHER" id="PTHR33376:SF15">
    <property type="entry name" value="BLL6794 PROTEIN"/>
    <property type="match status" value="1"/>
</dbReference>
<reference evidence="3 4" key="1">
    <citation type="submission" date="2018-05" db="EMBL/GenBank/DDBJ databases">
        <title>Acuticoccus sediminis sp. nov., isolated from deep-sea sediment of Indian Ocean.</title>
        <authorList>
            <person name="Liu X."/>
            <person name="Lai Q."/>
            <person name="Du Y."/>
            <person name="Sun F."/>
            <person name="Zhang X."/>
            <person name="Wang S."/>
            <person name="Shao Z."/>
        </authorList>
    </citation>
    <scope>NUCLEOTIDE SEQUENCE [LARGE SCALE GENOMIC DNA]</scope>
    <source>
        <strain evidence="3 4">PTG4-2</strain>
    </source>
</reference>
<dbReference type="Pfam" id="PF03480">
    <property type="entry name" value="DctP"/>
    <property type="match status" value="1"/>
</dbReference>
<dbReference type="AlphaFoldDB" id="A0A8B2NHY4"/>
<dbReference type="InterPro" id="IPR038404">
    <property type="entry name" value="TRAP_DctP_sf"/>
</dbReference>
<evidence type="ECO:0000313" key="4">
    <source>
        <dbReference type="Proteomes" id="UP000249590"/>
    </source>
</evidence>
<protein>
    <submittedName>
        <fullName evidence="3">ABC transporter substrate-binding protein</fullName>
    </submittedName>
</protein>
<feature type="chain" id="PRO_5032386386" evidence="2">
    <location>
        <begin position="22"/>
        <end position="337"/>
    </location>
</feature>
<evidence type="ECO:0000313" key="3">
    <source>
        <dbReference type="EMBL" id="RAH97664.1"/>
    </source>
</evidence>
<dbReference type="GO" id="GO:0055085">
    <property type="term" value="P:transmembrane transport"/>
    <property type="evidence" value="ECO:0007669"/>
    <property type="project" value="InterPro"/>
</dbReference>
<dbReference type="InterPro" id="IPR018389">
    <property type="entry name" value="DctP_fam"/>
</dbReference>
<evidence type="ECO:0000256" key="1">
    <source>
        <dbReference type="ARBA" id="ARBA00022729"/>
    </source>
</evidence>
<gene>
    <name evidence="3" type="ORF">DLJ53_27845</name>
</gene>
<evidence type="ECO:0000256" key="2">
    <source>
        <dbReference type="SAM" id="SignalP"/>
    </source>
</evidence>
<keyword evidence="4" id="KW-1185">Reference proteome</keyword>